<evidence type="ECO:0000313" key="1">
    <source>
        <dbReference type="EMBL" id="CAF1570215.1"/>
    </source>
</evidence>
<comment type="caution">
    <text evidence="1">The sequence shown here is derived from an EMBL/GenBank/DDBJ whole genome shotgun (WGS) entry which is preliminary data.</text>
</comment>
<feature type="non-terminal residue" evidence="1">
    <location>
        <position position="1"/>
    </location>
</feature>
<dbReference type="Proteomes" id="UP000663855">
    <property type="component" value="Unassembled WGS sequence"/>
</dbReference>
<organism evidence="1 2">
    <name type="scientific">Rotaria magnacalcarata</name>
    <dbReference type="NCBI Taxonomy" id="392030"/>
    <lineage>
        <taxon>Eukaryota</taxon>
        <taxon>Metazoa</taxon>
        <taxon>Spiralia</taxon>
        <taxon>Gnathifera</taxon>
        <taxon>Rotifera</taxon>
        <taxon>Eurotatoria</taxon>
        <taxon>Bdelloidea</taxon>
        <taxon>Philodinida</taxon>
        <taxon>Philodinidae</taxon>
        <taxon>Rotaria</taxon>
    </lineage>
</organism>
<reference evidence="1" key="1">
    <citation type="submission" date="2021-02" db="EMBL/GenBank/DDBJ databases">
        <authorList>
            <person name="Nowell W R."/>
        </authorList>
    </citation>
    <scope>NUCLEOTIDE SEQUENCE</scope>
</reference>
<sequence length="32" mass="3741">EANGCYIFSQVMEKSMVIDEDGYNNSHYVRLQ</sequence>
<dbReference type="EMBL" id="CAJNOV010015264">
    <property type="protein sequence ID" value="CAF1570215.1"/>
    <property type="molecule type" value="Genomic_DNA"/>
</dbReference>
<dbReference type="AlphaFoldDB" id="A0A815YHQ4"/>
<proteinExistence type="predicted"/>
<protein>
    <submittedName>
        <fullName evidence="1">Uncharacterized protein</fullName>
    </submittedName>
</protein>
<evidence type="ECO:0000313" key="2">
    <source>
        <dbReference type="Proteomes" id="UP000663855"/>
    </source>
</evidence>
<gene>
    <name evidence="1" type="ORF">CJN711_LOCUS31888</name>
</gene>
<accession>A0A815YHQ4</accession>
<name>A0A815YHQ4_9BILA</name>